<reference key="1">
    <citation type="submission" date="2017-08" db="EMBL/GenBank/DDBJ databases">
        <title>A dynamic microbial community with high functional redundancy inhabits the cold, oxic subseafloor aquifer.</title>
        <authorList>
            <person name="Tully B.J."/>
            <person name="Wheat C.G."/>
            <person name="Glazer B.T."/>
            <person name="Huber J.A."/>
        </authorList>
    </citation>
    <scope>NUCLEOTIDE SEQUENCE [LARGE SCALE GENOMIC DNA]</scope>
</reference>
<comment type="similarity">
    <text evidence="2">Belongs to the methyl-accepting chemotaxis (MCP) protein family.</text>
</comment>
<dbReference type="GO" id="GO:0007165">
    <property type="term" value="P:signal transduction"/>
    <property type="evidence" value="ECO:0007669"/>
    <property type="project" value="UniProtKB-KW"/>
</dbReference>
<dbReference type="InterPro" id="IPR025991">
    <property type="entry name" value="Chemoreceptor_zinc-bind_dom"/>
</dbReference>
<organism evidence="5">
    <name type="scientific">OCS116 cluster bacterium</name>
    <dbReference type="NCBI Taxonomy" id="2030921"/>
    <lineage>
        <taxon>Bacteria</taxon>
        <taxon>Pseudomonadati</taxon>
        <taxon>Pseudomonadota</taxon>
        <taxon>Alphaproteobacteria</taxon>
        <taxon>OCS116 cluster</taxon>
    </lineage>
</organism>
<proteinExistence type="inferred from homology"/>
<dbReference type="PRINTS" id="PR00260">
    <property type="entry name" value="CHEMTRNSDUCR"/>
</dbReference>
<protein>
    <recommendedName>
        <fullName evidence="4">Methyl-accepting transducer domain-containing protein</fullName>
    </recommendedName>
</protein>
<dbReference type="Pfam" id="PF13682">
    <property type="entry name" value="CZB"/>
    <property type="match status" value="1"/>
</dbReference>
<evidence type="ECO:0000256" key="2">
    <source>
        <dbReference type="ARBA" id="ARBA00029447"/>
    </source>
</evidence>
<dbReference type="PANTHER" id="PTHR32089:SF112">
    <property type="entry name" value="LYSOZYME-LIKE PROTEIN-RELATED"/>
    <property type="match status" value="1"/>
</dbReference>
<dbReference type="PANTHER" id="PTHR32089">
    <property type="entry name" value="METHYL-ACCEPTING CHEMOTAXIS PROTEIN MCPB"/>
    <property type="match status" value="1"/>
</dbReference>
<dbReference type="GO" id="GO:0016020">
    <property type="term" value="C:membrane"/>
    <property type="evidence" value="ECO:0007669"/>
    <property type="project" value="InterPro"/>
</dbReference>
<dbReference type="EMBL" id="NVUS01000001">
    <property type="protein sequence ID" value="PCJ03778.1"/>
    <property type="molecule type" value="Genomic_DNA"/>
</dbReference>
<evidence type="ECO:0000259" key="4">
    <source>
        <dbReference type="PROSITE" id="PS50111"/>
    </source>
</evidence>
<feature type="domain" description="Methyl-accepting transducer" evidence="4">
    <location>
        <begin position="75"/>
        <end position="311"/>
    </location>
</feature>
<dbReference type="SUPFAM" id="SSF58104">
    <property type="entry name" value="Methyl-accepting chemotaxis protein (MCP) signaling domain"/>
    <property type="match status" value="1"/>
</dbReference>
<dbReference type="SMART" id="SM00283">
    <property type="entry name" value="MA"/>
    <property type="match status" value="1"/>
</dbReference>
<gene>
    <name evidence="5" type="ORF">COB13_00655</name>
</gene>
<dbReference type="Gene3D" id="1.20.120.30">
    <property type="entry name" value="Aspartate receptor, ligand-binding domain"/>
    <property type="match status" value="1"/>
</dbReference>
<reference evidence="5" key="2">
    <citation type="journal article" date="2018" name="ISME J.">
        <title>A dynamic microbial community with high functional redundancy inhabits the cold, oxic subseafloor aquifer.</title>
        <authorList>
            <person name="Tully B.J."/>
            <person name="Wheat C.G."/>
            <person name="Glazer B.T."/>
            <person name="Huber J.A."/>
        </authorList>
    </citation>
    <scope>NUCLEOTIDE SEQUENCE</scope>
    <source>
        <strain evidence="5">NORP83</strain>
    </source>
</reference>
<accession>A0A2A4ZB51</accession>
<keyword evidence="1 3" id="KW-0807">Transducer</keyword>
<dbReference type="Pfam" id="PF00015">
    <property type="entry name" value="MCPsignal"/>
    <property type="match status" value="1"/>
</dbReference>
<name>A0A2A4ZB51_9PROT</name>
<dbReference type="PROSITE" id="PS50111">
    <property type="entry name" value="CHEMOTAXIS_TRANSDUC_2"/>
    <property type="match status" value="1"/>
</dbReference>
<dbReference type="GO" id="GO:0004888">
    <property type="term" value="F:transmembrane signaling receptor activity"/>
    <property type="evidence" value="ECO:0007669"/>
    <property type="project" value="InterPro"/>
</dbReference>
<evidence type="ECO:0000256" key="3">
    <source>
        <dbReference type="PROSITE-ProRule" id="PRU00284"/>
    </source>
</evidence>
<evidence type="ECO:0000256" key="1">
    <source>
        <dbReference type="ARBA" id="ARBA00023224"/>
    </source>
</evidence>
<dbReference type="Gene3D" id="1.10.287.950">
    <property type="entry name" value="Methyl-accepting chemotaxis protein"/>
    <property type="match status" value="1"/>
</dbReference>
<dbReference type="InterPro" id="IPR004090">
    <property type="entry name" value="Chemotax_Me-accpt_rcpt"/>
</dbReference>
<dbReference type="GO" id="GO:0006935">
    <property type="term" value="P:chemotaxis"/>
    <property type="evidence" value="ECO:0007669"/>
    <property type="project" value="InterPro"/>
</dbReference>
<evidence type="ECO:0000313" key="5">
    <source>
        <dbReference type="EMBL" id="PCJ03778.1"/>
    </source>
</evidence>
<dbReference type="InterPro" id="IPR004089">
    <property type="entry name" value="MCPsignal_dom"/>
</dbReference>
<comment type="caution">
    <text evidence="5">The sequence shown here is derived from an EMBL/GenBank/DDBJ whole genome shotgun (WGS) entry which is preliminary data.</text>
</comment>
<dbReference type="AlphaFoldDB" id="A0A2A4ZB51"/>
<sequence>MLGFGKKVEYSENIVELSVESKIDSAHIAAQLKMALDAIEKGEALNLDDLPDDIAAPIAHLATAIKGRNENALTRAVALSVGASNSMAAVALITGDVREIESNSNSMAAAIEELDASIGQISDTAKASSEKMQHANGMMTTGLENVQKTNESAQVTSDAMNSMQDQTKAVSTAVDQITSFVSTIDEIAQQTNLLALNATIEAARAGDAGKGFAVVAAEVKSLSTATQKATEDINQQIGSLQNDVQQLLQSFNAANASVASTQTLTQETQGNIEEIAAIVSETADGMVDIANVLSEQTEATRELAEGVNKIADSGVKASKMADEVITAVKGSEAIIEQLFAALDGRNIKNYVLNRAKSDHYLWKKNLAEMLVGLNNLKDSELADHHSCRLGKWCGGVSQDSIANHPSFKLLEAPHKQVHDFGKSAAAEFAKGNIAASHKAFGNMQQASNQVVEILDQLMAR</sequence>